<feature type="coiled-coil region" evidence="1">
    <location>
        <begin position="10"/>
        <end position="37"/>
    </location>
</feature>
<organism evidence="3">
    <name type="scientific">marine sediment metagenome</name>
    <dbReference type="NCBI Taxonomy" id="412755"/>
    <lineage>
        <taxon>unclassified sequences</taxon>
        <taxon>metagenomes</taxon>
        <taxon>ecological metagenomes</taxon>
    </lineage>
</organism>
<dbReference type="Gene3D" id="3.40.50.10140">
    <property type="entry name" value="Toll/interleukin-1 receptor homology (TIR) domain"/>
    <property type="match status" value="1"/>
</dbReference>
<feature type="domain" description="TIR" evidence="2">
    <location>
        <begin position="75"/>
        <end position="221"/>
    </location>
</feature>
<dbReference type="PROSITE" id="PS50104">
    <property type="entry name" value="TIR"/>
    <property type="match status" value="1"/>
</dbReference>
<keyword evidence="1" id="KW-0175">Coiled coil</keyword>
<dbReference type="Pfam" id="PF13676">
    <property type="entry name" value="TIR_2"/>
    <property type="match status" value="1"/>
</dbReference>
<feature type="non-terminal residue" evidence="3">
    <location>
        <position position="1"/>
    </location>
</feature>
<comment type="caution">
    <text evidence="3">The sequence shown here is derived from an EMBL/GenBank/DDBJ whole genome shotgun (WGS) entry which is preliminary data.</text>
</comment>
<dbReference type="InterPro" id="IPR000157">
    <property type="entry name" value="TIR_dom"/>
</dbReference>
<dbReference type="AlphaFoldDB" id="X1H0L5"/>
<dbReference type="SMART" id="SM00255">
    <property type="entry name" value="TIR"/>
    <property type="match status" value="1"/>
</dbReference>
<accession>X1H0L5</accession>
<dbReference type="SUPFAM" id="SSF52200">
    <property type="entry name" value="Toll/Interleukin receptor TIR domain"/>
    <property type="match status" value="1"/>
</dbReference>
<dbReference type="EMBL" id="BARU01023222">
    <property type="protein sequence ID" value="GAH50640.1"/>
    <property type="molecule type" value="Genomic_DNA"/>
</dbReference>
<reference evidence="3" key="1">
    <citation type="journal article" date="2014" name="Front. Microbiol.">
        <title>High frequency of phylogenetically diverse reductive dehalogenase-homologous genes in deep subseafloor sedimentary metagenomes.</title>
        <authorList>
            <person name="Kawai M."/>
            <person name="Futagami T."/>
            <person name="Toyoda A."/>
            <person name="Takaki Y."/>
            <person name="Nishi S."/>
            <person name="Hori S."/>
            <person name="Arai W."/>
            <person name="Tsubouchi T."/>
            <person name="Morono Y."/>
            <person name="Uchiyama I."/>
            <person name="Ito T."/>
            <person name="Fujiyama A."/>
            <person name="Inagaki F."/>
            <person name="Takami H."/>
        </authorList>
    </citation>
    <scope>NUCLEOTIDE SEQUENCE</scope>
    <source>
        <strain evidence="3">Expedition CK06-06</strain>
    </source>
</reference>
<protein>
    <recommendedName>
        <fullName evidence="2">TIR domain-containing protein</fullName>
    </recommendedName>
</protein>
<evidence type="ECO:0000313" key="3">
    <source>
        <dbReference type="EMBL" id="GAH50640.1"/>
    </source>
</evidence>
<dbReference type="GO" id="GO:0007165">
    <property type="term" value="P:signal transduction"/>
    <property type="evidence" value="ECO:0007669"/>
    <property type="project" value="InterPro"/>
</dbReference>
<proteinExistence type="predicted"/>
<gene>
    <name evidence="3" type="ORF">S03H2_37716</name>
</gene>
<dbReference type="InterPro" id="IPR035897">
    <property type="entry name" value="Toll_tir_struct_dom_sf"/>
</dbReference>
<evidence type="ECO:0000256" key="1">
    <source>
        <dbReference type="SAM" id="Coils"/>
    </source>
</evidence>
<evidence type="ECO:0000259" key="2">
    <source>
        <dbReference type="PROSITE" id="PS50104"/>
    </source>
</evidence>
<name>X1H0L5_9ZZZZ</name>
<sequence>RDCDKRFKRKKKIDKEIKLIKSKLKKFQDQLSNQKANPDTIRMEIKDFINSMEKTEKRKLESANTVQLKPHSPSQKNLIFISYSHADTDPWLKRLQVHLKPLEREGIIYRWDDTLIKTGTNWTSEIKNALNSAKVGIFLVSADFLASDFISKEELPLLLTAAQEKGISILPVIVSPCGYEETKGLCDIQAINDPKLPLINLTQGERENYFKKVASRVRTLISK</sequence>